<dbReference type="PROSITE" id="PS00197">
    <property type="entry name" value="2FE2S_FER_1"/>
    <property type="match status" value="1"/>
</dbReference>
<organism evidence="7 8">
    <name type="scientific">Steroidobacter agaridevorans</name>
    <dbReference type="NCBI Taxonomy" id="2695856"/>
    <lineage>
        <taxon>Bacteria</taxon>
        <taxon>Pseudomonadati</taxon>
        <taxon>Pseudomonadota</taxon>
        <taxon>Gammaproteobacteria</taxon>
        <taxon>Steroidobacterales</taxon>
        <taxon>Steroidobacteraceae</taxon>
        <taxon>Steroidobacter</taxon>
    </lineage>
</organism>
<feature type="domain" description="2Fe-2S ferredoxin-type" evidence="6">
    <location>
        <begin position="1"/>
        <end position="77"/>
    </location>
</feature>
<keyword evidence="1" id="KW-0001">2Fe-2S</keyword>
<dbReference type="InterPro" id="IPR012675">
    <property type="entry name" value="Beta-grasp_dom_sf"/>
</dbReference>
<dbReference type="InterPro" id="IPR001041">
    <property type="entry name" value="2Fe-2S_ferredoxin-type"/>
</dbReference>
<evidence type="ECO:0000313" key="7">
    <source>
        <dbReference type="EMBL" id="GFE83595.1"/>
    </source>
</evidence>
<dbReference type="EMBL" id="BLJN01000006">
    <property type="protein sequence ID" value="GFE83595.1"/>
    <property type="molecule type" value="Genomic_DNA"/>
</dbReference>
<dbReference type="Proteomes" id="UP000445000">
    <property type="component" value="Unassembled WGS sequence"/>
</dbReference>
<dbReference type="AlphaFoldDB" id="A0A829YJW2"/>
<evidence type="ECO:0000256" key="3">
    <source>
        <dbReference type="ARBA" id="ARBA00023002"/>
    </source>
</evidence>
<dbReference type="PANTHER" id="PTHR44379:SF2">
    <property type="entry name" value="BLR6218 PROTEIN"/>
    <property type="match status" value="1"/>
</dbReference>
<dbReference type="Pfam" id="PF01799">
    <property type="entry name" value="Fer2_2"/>
    <property type="match status" value="1"/>
</dbReference>
<dbReference type="InterPro" id="IPR036884">
    <property type="entry name" value="2Fe-2S-bd_dom_sf"/>
</dbReference>
<gene>
    <name evidence="7" type="ORF">GCM10011487_55950</name>
</gene>
<name>A0A829YJW2_9GAMM</name>
<dbReference type="RefSeq" id="WP_161815197.1">
    <property type="nucleotide sequence ID" value="NZ_BLJN01000006.1"/>
</dbReference>
<dbReference type="InterPro" id="IPR002888">
    <property type="entry name" value="2Fe-2S-bd"/>
</dbReference>
<dbReference type="InterPro" id="IPR006058">
    <property type="entry name" value="2Fe2S_fd_BS"/>
</dbReference>
<evidence type="ECO:0000256" key="2">
    <source>
        <dbReference type="ARBA" id="ARBA00022723"/>
    </source>
</evidence>
<sequence length="161" mass="16838">MSQQLSINGVTHTVDVDEDTPLLWVLRDVVGLTGTKFGCGIALCGACTVHIDGIPRRACITSVKSLGNASIRTIEALEATPVGRSLQKAWLDLEVVQCGYCQSGQLMSAAALLAGNAAPSDADIDTVMSGNVCRCGTYGRIRAAIKQAANEIQHTPPEGAQ</sequence>
<dbReference type="GO" id="GO:0016491">
    <property type="term" value="F:oxidoreductase activity"/>
    <property type="evidence" value="ECO:0007669"/>
    <property type="project" value="UniProtKB-KW"/>
</dbReference>
<dbReference type="SUPFAM" id="SSF54292">
    <property type="entry name" value="2Fe-2S ferredoxin-like"/>
    <property type="match status" value="1"/>
</dbReference>
<dbReference type="PANTHER" id="PTHR44379">
    <property type="entry name" value="OXIDOREDUCTASE WITH IRON-SULFUR SUBUNIT"/>
    <property type="match status" value="1"/>
</dbReference>
<accession>A0A829YJW2</accession>
<keyword evidence="2" id="KW-0479">Metal-binding</keyword>
<dbReference type="InterPro" id="IPR036010">
    <property type="entry name" value="2Fe-2S_ferredoxin-like_sf"/>
</dbReference>
<dbReference type="PROSITE" id="PS51085">
    <property type="entry name" value="2FE2S_FER_2"/>
    <property type="match status" value="1"/>
</dbReference>
<evidence type="ECO:0000256" key="1">
    <source>
        <dbReference type="ARBA" id="ARBA00022714"/>
    </source>
</evidence>
<reference evidence="8" key="1">
    <citation type="submission" date="2020-01" db="EMBL/GenBank/DDBJ databases">
        <title>'Steroidobacter agaridevorans' sp. nov., agar-degrading bacteria isolated from rhizosphere soils.</title>
        <authorList>
            <person name="Ikenaga M."/>
            <person name="Kataoka M."/>
            <person name="Murouchi A."/>
            <person name="Katsuragi S."/>
            <person name="Sakai M."/>
        </authorList>
    </citation>
    <scope>NUCLEOTIDE SEQUENCE [LARGE SCALE GENOMIC DNA]</scope>
    <source>
        <strain evidence="8">YU21-B</strain>
    </source>
</reference>
<protein>
    <submittedName>
        <fullName evidence="7">Oxidoreductase</fullName>
    </submittedName>
</protein>
<dbReference type="InterPro" id="IPR051452">
    <property type="entry name" value="Diverse_Oxidoreductases"/>
</dbReference>
<evidence type="ECO:0000256" key="4">
    <source>
        <dbReference type="ARBA" id="ARBA00023004"/>
    </source>
</evidence>
<dbReference type="CDD" id="cd00207">
    <property type="entry name" value="fer2"/>
    <property type="match status" value="1"/>
</dbReference>
<keyword evidence="5" id="KW-0411">Iron-sulfur</keyword>
<comment type="caution">
    <text evidence="7">The sequence shown here is derived from an EMBL/GenBank/DDBJ whole genome shotgun (WGS) entry which is preliminary data.</text>
</comment>
<evidence type="ECO:0000313" key="8">
    <source>
        <dbReference type="Proteomes" id="UP000445000"/>
    </source>
</evidence>
<dbReference type="GO" id="GO:0046872">
    <property type="term" value="F:metal ion binding"/>
    <property type="evidence" value="ECO:0007669"/>
    <property type="project" value="UniProtKB-KW"/>
</dbReference>
<dbReference type="SUPFAM" id="SSF47741">
    <property type="entry name" value="CO dehydrogenase ISP C-domain like"/>
    <property type="match status" value="1"/>
</dbReference>
<dbReference type="Pfam" id="PF00111">
    <property type="entry name" value="Fer2"/>
    <property type="match status" value="1"/>
</dbReference>
<evidence type="ECO:0000256" key="5">
    <source>
        <dbReference type="ARBA" id="ARBA00023014"/>
    </source>
</evidence>
<keyword evidence="4" id="KW-0408">Iron</keyword>
<dbReference type="Gene3D" id="3.10.20.30">
    <property type="match status" value="1"/>
</dbReference>
<dbReference type="Gene3D" id="1.10.150.120">
    <property type="entry name" value="[2Fe-2S]-binding domain"/>
    <property type="match status" value="1"/>
</dbReference>
<evidence type="ECO:0000259" key="6">
    <source>
        <dbReference type="PROSITE" id="PS51085"/>
    </source>
</evidence>
<proteinExistence type="predicted"/>
<dbReference type="GO" id="GO:0051537">
    <property type="term" value="F:2 iron, 2 sulfur cluster binding"/>
    <property type="evidence" value="ECO:0007669"/>
    <property type="project" value="UniProtKB-KW"/>
</dbReference>
<keyword evidence="8" id="KW-1185">Reference proteome</keyword>
<keyword evidence="3" id="KW-0560">Oxidoreductase</keyword>